<name>A0A380MZS3_9GAMM</name>
<dbReference type="AlphaFoldDB" id="A0A380MZS3"/>
<dbReference type="RefSeq" id="WP_072576120.1">
    <property type="nucleotide sequence ID" value="NZ_LWHB01000051.1"/>
</dbReference>
<feature type="domain" description="CBS" evidence="3">
    <location>
        <begin position="14"/>
        <end position="73"/>
    </location>
</feature>
<dbReference type="CDD" id="cd02205">
    <property type="entry name" value="CBS_pair_SF"/>
    <property type="match status" value="1"/>
</dbReference>
<evidence type="ECO:0000259" key="3">
    <source>
        <dbReference type="PROSITE" id="PS51371"/>
    </source>
</evidence>
<dbReference type="Pfam" id="PF00571">
    <property type="entry name" value="CBS"/>
    <property type="match status" value="2"/>
</dbReference>
<keyword evidence="1 2" id="KW-0129">CBS domain</keyword>
<dbReference type="SMART" id="SM00116">
    <property type="entry name" value="CBS"/>
    <property type="match status" value="2"/>
</dbReference>
<evidence type="ECO:0000313" key="5">
    <source>
        <dbReference type="Proteomes" id="UP000254601"/>
    </source>
</evidence>
<gene>
    <name evidence="4" type="ORF">NCTC13337_02476</name>
</gene>
<feature type="domain" description="CBS" evidence="3">
    <location>
        <begin position="106"/>
        <end position="161"/>
    </location>
</feature>
<evidence type="ECO:0000256" key="2">
    <source>
        <dbReference type="PROSITE-ProRule" id="PRU00703"/>
    </source>
</evidence>
<accession>A0A380MZS3</accession>
<protein>
    <submittedName>
        <fullName evidence="4">Putative manganese-dependent inorganic pyrophosphatase</fullName>
    </submittedName>
</protein>
<dbReference type="OrthoDB" id="7065542at2"/>
<organism evidence="4 5">
    <name type="scientific">Suttonella ornithocola</name>
    <dbReference type="NCBI Taxonomy" id="279832"/>
    <lineage>
        <taxon>Bacteria</taxon>
        <taxon>Pseudomonadati</taxon>
        <taxon>Pseudomonadota</taxon>
        <taxon>Gammaproteobacteria</taxon>
        <taxon>Cardiobacteriales</taxon>
        <taxon>Cardiobacteriaceae</taxon>
        <taxon>Suttonella</taxon>
    </lineage>
</organism>
<dbReference type="Proteomes" id="UP000254601">
    <property type="component" value="Unassembled WGS sequence"/>
</dbReference>
<dbReference type="PANTHER" id="PTHR43080">
    <property type="entry name" value="CBS DOMAIN-CONTAINING PROTEIN CBSX3, MITOCHONDRIAL"/>
    <property type="match status" value="1"/>
</dbReference>
<dbReference type="PANTHER" id="PTHR43080:SF2">
    <property type="entry name" value="CBS DOMAIN-CONTAINING PROTEIN"/>
    <property type="match status" value="1"/>
</dbReference>
<dbReference type="SUPFAM" id="SSF54631">
    <property type="entry name" value="CBS-domain pair"/>
    <property type="match status" value="1"/>
</dbReference>
<reference evidence="4 5" key="1">
    <citation type="submission" date="2018-06" db="EMBL/GenBank/DDBJ databases">
        <authorList>
            <consortium name="Pathogen Informatics"/>
            <person name="Doyle S."/>
        </authorList>
    </citation>
    <scope>NUCLEOTIDE SEQUENCE [LARGE SCALE GENOMIC DNA]</scope>
    <source>
        <strain evidence="4 5">NCTC13337</strain>
    </source>
</reference>
<sequence length="161" mass="18158">MNKPTKLGTVANIMIPSPVKLHPDITLIQAVHTMREVGARYLPVVDDRGNYLGGFSSMTIIRLLLPQSVSIKEGKNPFELNFMNTTIEELRERLGERGHEPITEHILKDKLPVCTPNTSIMEALNILYKYHYHVVITEEGSRRFLGVVTINGVLEHICKQG</sequence>
<keyword evidence="5" id="KW-1185">Reference proteome</keyword>
<dbReference type="InterPro" id="IPR046342">
    <property type="entry name" value="CBS_dom_sf"/>
</dbReference>
<dbReference type="EMBL" id="UHIC01000001">
    <property type="protein sequence ID" value="SUO97526.1"/>
    <property type="molecule type" value="Genomic_DNA"/>
</dbReference>
<dbReference type="PROSITE" id="PS51371">
    <property type="entry name" value="CBS"/>
    <property type="match status" value="2"/>
</dbReference>
<dbReference type="InterPro" id="IPR051257">
    <property type="entry name" value="Diverse_CBS-Domain"/>
</dbReference>
<dbReference type="InterPro" id="IPR000644">
    <property type="entry name" value="CBS_dom"/>
</dbReference>
<proteinExistence type="predicted"/>
<evidence type="ECO:0000256" key="1">
    <source>
        <dbReference type="ARBA" id="ARBA00023122"/>
    </source>
</evidence>
<dbReference type="Gene3D" id="3.10.580.10">
    <property type="entry name" value="CBS-domain"/>
    <property type="match status" value="1"/>
</dbReference>
<evidence type="ECO:0000313" key="4">
    <source>
        <dbReference type="EMBL" id="SUO97526.1"/>
    </source>
</evidence>